<name>A0A8C6LKR0_NOTFU</name>
<dbReference type="PANTHER" id="PTHR46698">
    <property type="entry name" value="CROSSVEINLESS 2"/>
    <property type="match status" value="1"/>
</dbReference>
<evidence type="ECO:0000256" key="4">
    <source>
        <dbReference type="ARBA" id="ARBA00022737"/>
    </source>
</evidence>
<dbReference type="InterPro" id="IPR001846">
    <property type="entry name" value="VWF_type-D"/>
</dbReference>
<keyword evidence="3 6" id="KW-0732">Signal</keyword>
<dbReference type="SMART" id="SM00832">
    <property type="entry name" value="C8"/>
    <property type="match status" value="1"/>
</dbReference>
<dbReference type="PANTHER" id="PTHR46698:SF4">
    <property type="entry name" value="CROSSVEINLESS 2"/>
    <property type="match status" value="1"/>
</dbReference>
<dbReference type="InterPro" id="IPR036084">
    <property type="entry name" value="Ser_inhib-like_sf"/>
</dbReference>
<evidence type="ECO:0000256" key="2">
    <source>
        <dbReference type="ARBA" id="ARBA00022525"/>
    </source>
</evidence>
<dbReference type="Pfam" id="PF00093">
    <property type="entry name" value="VWC"/>
    <property type="match status" value="2"/>
</dbReference>
<dbReference type="PROSITE" id="PS50184">
    <property type="entry name" value="VWFC_2"/>
    <property type="match status" value="2"/>
</dbReference>
<dbReference type="PROSITE" id="PS01208">
    <property type="entry name" value="VWFC_1"/>
    <property type="match status" value="2"/>
</dbReference>
<dbReference type="Proteomes" id="UP000694548">
    <property type="component" value="Chromosome sgr05"/>
</dbReference>
<dbReference type="InterPro" id="IPR002919">
    <property type="entry name" value="TIL_dom"/>
</dbReference>
<gene>
    <name evidence="9" type="primary">BMPER</name>
</gene>
<evidence type="ECO:0000259" key="8">
    <source>
        <dbReference type="PROSITE" id="PS51233"/>
    </source>
</evidence>
<dbReference type="Ensembl" id="ENSNFUT00015021376.1">
    <property type="protein sequence ID" value="ENSNFUP00015020417.1"/>
    <property type="gene ID" value="ENSNFUG00015009090.1"/>
</dbReference>
<dbReference type="InterPro" id="IPR014853">
    <property type="entry name" value="VWF/SSPO/ZAN-like_Cys-rich_dom"/>
</dbReference>
<dbReference type="Gene3D" id="6.20.200.20">
    <property type="match status" value="3"/>
</dbReference>
<proteinExistence type="predicted"/>
<dbReference type="Gene3D" id="2.10.25.10">
    <property type="entry name" value="Laminin"/>
    <property type="match status" value="1"/>
</dbReference>
<reference evidence="9" key="1">
    <citation type="submission" date="2014-08" db="EMBL/GenBank/DDBJ databases">
        <authorList>
            <person name="Senf B."/>
            <person name="Petzold A."/>
            <person name="Downie B.R."/>
            <person name="Koch P."/>
            <person name="Platzer M."/>
        </authorList>
    </citation>
    <scope>NUCLEOTIDE SEQUENCE [LARGE SCALE GENOMIC DNA]</scope>
    <source>
        <strain evidence="9">GRZ</strain>
    </source>
</reference>
<accession>A0A8C6LKR0</accession>
<dbReference type="SMART" id="SM00214">
    <property type="entry name" value="VWC"/>
    <property type="match status" value="5"/>
</dbReference>
<evidence type="ECO:0000256" key="5">
    <source>
        <dbReference type="ARBA" id="ARBA00023157"/>
    </source>
</evidence>
<feature type="signal peptide" evidence="6">
    <location>
        <begin position="1"/>
        <end position="18"/>
    </location>
</feature>
<evidence type="ECO:0000259" key="7">
    <source>
        <dbReference type="PROSITE" id="PS50184"/>
    </source>
</evidence>
<sequence>MSLLVVVLEALTPAAVHSLWISPTFLNGFVVTILCRVRLSLELVHFFLPHFFRPFACLLMCLDTELCEQPASLAITFCVLPSLCKVSMIVFWTAVNCDNEGEVLHIPNITDNPCITCVCLGGKADCKQEKCPLVPDDCALVVKQTGACCERCKGCTLDGRSYNSSISWTSSAKPCITRRCQEGVITEAEVQCVIHCKNPKIHPKKCCPTCPSCIFEGRLYKEKEEFSPEGKPCIRCTCTGGRTLCMKEACPVLSCPAHLTHTPPGQCCPRCRKVFDLSLGSCLFHSDVYENGTSFVLNNCTSCTCEESTVVCKKQCSQPGSCHGDQCCEECLSYVKMEEVKYCRVRNKIYRVGDMWSWVNCTLCSCVEGNIECRPKQCVPITSCPSNKILNRTGCCPVCTEKPGVCTVFGDPHYNTFDGRTFNFQGTCQYVLTRDCGGTSGVLVKNDARRTRSFSWTQFVEIRLGALVLSLHQHLTVRRNGTRIALPYHGPGVHIDLDGYLLKLTTIAGLEITWDGDSFVEVVAAPHLRGRLCGLCGNYNGHKRDDTMGGDGQFKFDVDEFAESWRVEGNEVCSQQHPPRRPTSFLCPGSVKVKFRAHRDCQKIKSWEFQKCHRVVDFGPFYRSCVTDMCECPVHKNCYCESFIAYSRACEREGVPVLWKPDNVCMATQCKHDAVYDTCGPGCTKTCDNWNEIGPCNKPCVAGCHCPANLVLNHGHCIKPTACPGR</sequence>
<dbReference type="CDD" id="cd19941">
    <property type="entry name" value="TIL"/>
    <property type="match status" value="1"/>
</dbReference>
<dbReference type="SUPFAM" id="SSF57567">
    <property type="entry name" value="Serine protease inhibitors"/>
    <property type="match status" value="1"/>
</dbReference>
<evidence type="ECO:0000313" key="10">
    <source>
        <dbReference type="Proteomes" id="UP000694548"/>
    </source>
</evidence>
<dbReference type="InterPro" id="IPR001007">
    <property type="entry name" value="VWF_dom"/>
</dbReference>
<evidence type="ECO:0000256" key="6">
    <source>
        <dbReference type="SAM" id="SignalP"/>
    </source>
</evidence>
<reference evidence="9" key="3">
    <citation type="submission" date="2025-09" db="UniProtKB">
        <authorList>
            <consortium name="Ensembl"/>
        </authorList>
    </citation>
    <scope>IDENTIFICATION</scope>
</reference>
<reference evidence="9" key="2">
    <citation type="submission" date="2025-08" db="UniProtKB">
        <authorList>
            <consortium name="Ensembl"/>
        </authorList>
    </citation>
    <scope>IDENTIFICATION</scope>
</reference>
<keyword evidence="2" id="KW-0964">Secreted</keyword>
<dbReference type="PROSITE" id="PS51233">
    <property type="entry name" value="VWFD"/>
    <property type="match status" value="1"/>
</dbReference>
<evidence type="ECO:0000256" key="1">
    <source>
        <dbReference type="ARBA" id="ARBA00004613"/>
    </source>
</evidence>
<organism evidence="9 10">
    <name type="scientific">Nothobranchius furzeri</name>
    <name type="common">Turquoise killifish</name>
    <dbReference type="NCBI Taxonomy" id="105023"/>
    <lineage>
        <taxon>Eukaryota</taxon>
        <taxon>Metazoa</taxon>
        <taxon>Chordata</taxon>
        <taxon>Craniata</taxon>
        <taxon>Vertebrata</taxon>
        <taxon>Euteleostomi</taxon>
        <taxon>Actinopterygii</taxon>
        <taxon>Neopterygii</taxon>
        <taxon>Teleostei</taxon>
        <taxon>Neoteleostei</taxon>
        <taxon>Acanthomorphata</taxon>
        <taxon>Ovalentaria</taxon>
        <taxon>Atherinomorphae</taxon>
        <taxon>Cyprinodontiformes</taxon>
        <taxon>Nothobranchiidae</taxon>
        <taxon>Nothobranchius</taxon>
    </lineage>
</organism>
<keyword evidence="4" id="KW-0677">Repeat</keyword>
<dbReference type="FunFam" id="2.10.25.10:FF:000236">
    <property type="entry name" value="BMP-binding endothelial regulator protein-like"/>
    <property type="match status" value="1"/>
</dbReference>
<feature type="domain" description="VWFC" evidence="7">
    <location>
        <begin position="341"/>
        <end position="400"/>
    </location>
</feature>
<dbReference type="GO" id="GO:0005576">
    <property type="term" value="C:extracellular region"/>
    <property type="evidence" value="ECO:0007669"/>
    <property type="project" value="UniProtKB-SubCell"/>
</dbReference>
<comment type="subcellular location">
    <subcellularLocation>
        <location evidence="1">Secreted</location>
    </subcellularLocation>
</comment>
<evidence type="ECO:0000256" key="3">
    <source>
        <dbReference type="ARBA" id="ARBA00022729"/>
    </source>
</evidence>
<dbReference type="FunFam" id="2.10.70.10:FF:000034">
    <property type="entry name" value="BMP-binding endothelial regulator protein"/>
    <property type="match status" value="1"/>
</dbReference>
<dbReference type="SUPFAM" id="SSF57603">
    <property type="entry name" value="FnI-like domain"/>
    <property type="match status" value="5"/>
</dbReference>
<evidence type="ECO:0000313" key="9">
    <source>
        <dbReference type="Ensembl" id="ENSNFUP00015020417.1"/>
    </source>
</evidence>
<dbReference type="Pfam" id="PF08742">
    <property type="entry name" value="C8"/>
    <property type="match status" value="1"/>
</dbReference>
<dbReference type="GeneTree" id="ENSGT00940000156485"/>
<dbReference type="Gene3D" id="2.10.70.10">
    <property type="entry name" value="Complement Module, domain 1"/>
    <property type="match status" value="1"/>
</dbReference>
<protein>
    <submittedName>
        <fullName evidence="9">BMP binding endothelial regulator</fullName>
    </submittedName>
</protein>
<dbReference type="Pfam" id="PF00094">
    <property type="entry name" value="VWD"/>
    <property type="match status" value="1"/>
</dbReference>
<feature type="domain" description="VWFC" evidence="7">
    <location>
        <begin position="211"/>
        <end position="272"/>
    </location>
</feature>
<dbReference type="Pfam" id="PF01826">
    <property type="entry name" value="TIL"/>
    <property type="match status" value="1"/>
</dbReference>
<dbReference type="AlphaFoldDB" id="A0A8C6LKR0"/>
<dbReference type="InterPro" id="IPR052424">
    <property type="entry name" value="Kielin_Chordin-BMP_Reg"/>
</dbReference>
<dbReference type="SMART" id="SM00216">
    <property type="entry name" value="VWD"/>
    <property type="match status" value="1"/>
</dbReference>
<feature type="chain" id="PRO_5034828207" evidence="6">
    <location>
        <begin position="19"/>
        <end position="726"/>
    </location>
</feature>
<keyword evidence="5" id="KW-1015">Disulfide bond</keyword>
<keyword evidence="10" id="KW-1185">Reference proteome</keyword>
<feature type="domain" description="VWFD" evidence="8">
    <location>
        <begin position="404"/>
        <end position="574"/>
    </location>
</feature>